<keyword evidence="4" id="KW-0963">Cytoplasm</keyword>
<dbReference type="Pfam" id="PF03481">
    <property type="entry name" value="Sua5_C"/>
    <property type="match status" value="1"/>
</dbReference>
<dbReference type="InterPro" id="IPR006070">
    <property type="entry name" value="Sua5-like_dom"/>
</dbReference>
<evidence type="ECO:0000256" key="5">
    <source>
        <dbReference type="ARBA" id="ARBA00022679"/>
    </source>
</evidence>
<evidence type="ECO:0000256" key="2">
    <source>
        <dbReference type="ARBA" id="ARBA00007663"/>
    </source>
</evidence>
<dbReference type="InterPro" id="IPR017945">
    <property type="entry name" value="DHBP_synth_RibB-like_a/b_dom"/>
</dbReference>
<reference evidence="14" key="2">
    <citation type="journal article" date="2014" name="ISME J.">
        <title>Microbial stratification in low pH oxic and suboxic macroscopic growths along an acid mine drainage.</title>
        <authorList>
            <person name="Mendez-Garcia C."/>
            <person name="Mesa V."/>
            <person name="Sprenger R.R."/>
            <person name="Richter M."/>
            <person name="Diez M.S."/>
            <person name="Solano J."/>
            <person name="Bargiela R."/>
            <person name="Golyshina O.V."/>
            <person name="Manteca A."/>
            <person name="Ramos J.L."/>
            <person name="Gallego J.R."/>
            <person name="Llorente I."/>
            <person name="Martins Dos Santos V.A."/>
            <person name="Jensen O.N."/>
            <person name="Pelaez A.I."/>
            <person name="Sanchez J."/>
            <person name="Ferrer M."/>
        </authorList>
    </citation>
    <scope>NUCLEOTIDE SEQUENCE</scope>
</reference>
<keyword evidence="7" id="KW-0548">Nucleotidyltransferase</keyword>
<dbReference type="GO" id="GO:0061710">
    <property type="term" value="F:L-threonylcarbamoyladenylate synthase"/>
    <property type="evidence" value="ECO:0007669"/>
    <property type="project" value="UniProtKB-EC"/>
</dbReference>
<feature type="region of interest" description="Disordered" evidence="12">
    <location>
        <begin position="531"/>
        <end position="551"/>
    </location>
</feature>
<dbReference type="Pfam" id="PF01300">
    <property type="entry name" value="Sua5_yciO_yrdC"/>
    <property type="match status" value="1"/>
</dbReference>
<dbReference type="NCBIfam" id="TIGR00057">
    <property type="entry name" value="L-threonylcarbamoyladenylate synthase"/>
    <property type="match status" value="1"/>
</dbReference>
<dbReference type="EC" id="2.7.7.87" evidence="3"/>
<dbReference type="PANTHER" id="PTHR17490:SF16">
    <property type="entry name" value="THREONYLCARBAMOYL-AMP SYNTHASE"/>
    <property type="match status" value="1"/>
</dbReference>
<evidence type="ECO:0000256" key="9">
    <source>
        <dbReference type="ARBA" id="ARBA00022840"/>
    </source>
</evidence>
<evidence type="ECO:0000256" key="10">
    <source>
        <dbReference type="ARBA" id="ARBA00029774"/>
    </source>
</evidence>
<dbReference type="AlphaFoldDB" id="T1B2L7"/>
<organism evidence="14">
    <name type="scientific">mine drainage metagenome</name>
    <dbReference type="NCBI Taxonomy" id="410659"/>
    <lineage>
        <taxon>unclassified sequences</taxon>
        <taxon>metagenomes</taxon>
        <taxon>ecological metagenomes</taxon>
    </lineage>
</organism>
<feature type="domain" description="YrdC-like" evidence="13">
    <location>
        <begin position="1"/>
        <end position="184"/>
    </location>
</feature>
<keyword evidence="5" id="KW-0808">Transferase</keyword>
<evidence type="ECO:0000256" key="6">
    <source>
        <dbReference type="ARBA" id="ARBA00022694"/>
    </source>
</evidence>
<dbReference type="InterPro" id="IPR005145">
    <property type="entry name" value="Sua5_C"/>
</dbReference>
<dbReference type="SUPFAM" id="SSF55821">
    <property type="entry name" value="YrdC/RibB"/>
    <property type="match status" value="1"/>
</dbReference>
<proteinExistence type="inferred from homology"/>
<dbReference type="PANTHER" id="PTHR17490">
    <property type="entry name" value="SUA5"/>
    <property type="match status" value="1"/>
</dbReference>
<evidence type="ECO:0000256" key="12">
    <source>
        <dbReference type="SAM" id="MobiDB-lite"/>
    </source>
</evidence>
<dbReference type="GO" id="GO:0008033">
    <property type="term" value="P:tRNA processing"/>
    <property type="evidence" value="ECO:0007669"/>
    <property type="project" value="UniProtKB-KW"/>
</dbReference>
<dbReference type="Gene3D" id="3.90.870.10">
    <property type="entry name" value="DHBP synthase"/>
    <property type="match status" value="1"/>
</dbReference>
<sequence length="551" mass="59434">MAEAVAALRCGEVIGLPTETVYGLAADAANAQAVARVFALKQRPAGHPLIVHLGAPQQLDQWARSVPEAARVLAARYWPGPLTLVLPRAAQVLDAVTGGQDTVALRMPAHPLARAVLDAFGGALAAPSANRFGRISPTRPEHVRAEFGDAVPCVLDGGPCAVGIESTILDLSGAAPRILRPGAITRAMLEAALGVVVAEHAAVDSPRVSGSLATHYAPRTPLRLLDREELLAQAQEPGALLLSHSFDVSPEAGLRLPANAAAYARALYAALRDLDARGARMLLVEQVPDAPAWAGVRDRLARAAAGARAQRLERVSPRVRIHAQALCDAVGEIEIRGNQVHAQDLGIAQALRAQRGDVFDAHRMRLQGELARVQRDRALARIGDVLGRGAHRIQRFRLLDVVLQALEVLAHAVAAAVGRRHRHRDDLALIARDAARREHQVRIQHQVLLQRLRVQTLHFEDRRGVAATRAQIDIERGQRALGVGFVNAFNPRHAATPSAPRRRAAVAHLPMRRRALGKRGAASRTMRPAGFRRGWRHAPGTVRPIPRIHQP</sequence>
<dbReference type="InterPro" id="IPR038385">
    <property type="entry name" value="Sua5/YwlC_C"/>
</dbReference>
<evidence type="ECO:0000313" key="14">
    <source>
        <dbReference type="EMBL" id="EQD67101.1"/>
    </source>
</evidence>
<dbReference type="PROSITE" id="PS51163">
    <property type="entry name" value="YRDC"/>
    <property type="match status" value="1"/>
</dbReference>
<dbReference type="InterPro" id="IPR050156">
    <property type="entry name" value="TC-AMP_synthase_SUA5"/>
</dbReference>
<gene>
    <name evidence="14" type="ORF">B2A_00875</name>
</gene>
<name>T1B2L7_9ZZZZ</name>
<dbReference type="GO" id="GO:0003725">
    <property type="term" value="F:double-stranded RNA binding"/>
    <property type="evidence" value="ECO:0007669"/>
    <property type="project" value="InterPro"/>
</dbReference>
<dbReference type="GO" id="GO:0000049">
    <property type="term" value="F:tRNA binding"/>
    <property type="evidence" value="ECO:0007669"/>
    <property type="project" value="TreeGrafter"/>
</dbReference>
<dbReference type="GO" id="GO:0005737">
    <property type="term" value="C:cytoplasm"/>
    <property type="evidence" value="ECO:0007669"/>
    <property type="project" value="UniProtKB-SubCell"/>
</dbReference>
<dbReference type="GO" id="GO:0006450">
    <property type="term" value="P:regulation of translational fidelity"/>
    <property type="evidence" value="ECO:0007669"/>
    <property type="project" value="TreeGrafter"/>
</dbReference>
<comment type="subcellular location">
    <subcellularLocation>
        <location evidence="1">Cytoplasm</location>
    </subcellularLocation>
</comment>
<evidence type="ECO:0000256" key="4">
    <source>
        <dbReference type="ARBA" id="ARBA00022490"/>
    </source>
</evidence>
<keyword evidence="6" id="KW-0819">tRNA processing</keyword>
<dbReference type="Gene3D" id="3.40.50.11030">
    <property type="entry name" value="Threonylcarbamoyl-AMP synthase, C-terminal domain"/>
    <property type="match status" value="1"/>
</dbReference>
<protein>
    <recommendedName>
        <fullName evidence="10">L-threonylcarbamoyladenylate synthase</fullName>
        <ecNumber evidence="3">2.7.7.87</ecNumber>
    </recommendedName>
    <alternativeName>
        <fullName evidence="10">L-threonylcarbamoyladenylate synthase</fullName>
    </alternativeName>
</protein>
<comment type="caution">
    <text evidence="14">The sequence shown here is derived from an EMBL/GenBank/DDBJ whole genome shotgun (WGS) entry which is preliminary data.</text>
</comment>
<comment type="catalytic activity">
    <reaction evidence="11">
        <text>L-threonine + hydrogencarbonate + ATP = L-threonylcarbamoyladenylate + diphosphate + H2O</text>
        <dbReference type="Rhea" id="RHEA:36407"/>
        <dbReference type="ChEBI" id="CHEBI:15377"/>
        <dbReference type="ChEBI" id="CHEBI:17544"/>
        <dbReference type="ChEBI" id="CHEBI:30616"/>
        <dbReference type="ChEBI" id="CHEBI:33019"/>
        <dbReference type="ChEBI" id="CHEBI:57926"/>
        <dbReference type="ChEBI" id="CHEBI:73682"/>
        <dbReference type="EC" id="2.7.7.87"/>
    </reaction>
</comment>
<evidence type="ECO:0000256" key="7">
    <source>
        <dbReference type="ARBA" id="ARBA00022695"/>
    </source>
</evidence>
<evidence type="ECO:0000256" key="8">
    <source>
        <dbReference type="ARBA" id="ARBA00022741"/>
    </source>
</evidence>
<evidence type="ECO:0000256" key="1">
    <source>
        <dbReference type="ARBA" id="ARBA00004496"/>
    </source>
</evidence>
<keyword evidence="9" id="KW-0067">ATP-binding</keyword>
<evidence type="ECO:0000256" key="3">
    <source>
        <dbReference type="ARBA" id="ARBA00012584"/>
    </source>
</evidence>
<evidence type="ECO:0000256" key="11">
    <source>
        <dbReference type="ARBA" id="ARBA00048366"/>
    </source>
</evidence>
<dbReference type="GO" id="GO:0005524">
    <property type="term" value="F:ATP binding"/>
    <property type="evidence" value="ECO:0007669"/>
    <property type="project" value="UniProtKB-KW"/>
</dbReference>
<comment type="similarity">
    <text evidence="2">Belongs to the SUA5 family.</text>
</comment>
<keyword evidence="8" id="KW-0547">Nucleotide-binding</keyword>
<accession>T1B2L7</accession>
<dbReference type="EMBL" id="AUZZ01000667">
    <property type="protein sequence ID" value="EQD67101.1"/>
    <property type="molecule type" value="Genomic_DNA"/>
</dbReference>
<reference evidence="14" key="1">
    <citation type="submission" date="2013-08" db="EMBL/GenBank/DDBJ databases">
        <authorList>
            <person name="Mendez C."/>
            <person name="Richter M."/>
            <person name="Ferrer M."/>
            <person name="Sanchez J."/>
        </authorList>
    </citation>
    <scope>NUCLEOTIDE SEQUENCE</scope>
</reference>
<evidence type="ECO:0000259" key="13">
    <source>
        <dbReference type="PROSITE" id="PS51163"/>
    </source>
</evidence>